<dbReference type="AlphaFoldDB" id="A0A835JIK2"/>
<name>A0A835JIK2_9ROSI</name>
<organism evidence="1 2">
    <name type="scientific">Salix dunnii</name>
    <dbReference type="NCBI Taxonomy" id="1413687"/>
    <lineage>
        <taxon>Eukaryota</taxon>
        <taxon>Viridiplantae</taxon>
        <taxon>Streptophyta</taxon>
        <taxon>Embryophyta</taxon>
        <taxon>Tracheophyta</taxon>
        <taxon>Spermatophyta</taxon>
        <taxon>Magnoliopsida</taxon>
        <taxon>eudicotyledons</taxon>
        <taxon>Gunneridae</taxon>
        <taxon>Pentapetalae</taxon>
        <taxon>rosids</taxon>
        <taxon>fabids</taxon>
        <taxon>Malpighiales</taxon>
        <taxon>Salicaceae</taxon>
        <taxon>Saliceae</taxon>
        <taxon>Salix</taxon>
    </lineage>
</organism>
<gene>
    <name evidence="1" type="ORF">SADUNF_Sadunf13G0029400</name>
</gene>
<dbReference type="EMBL" id="JADGMS010000013">
    <property type="protein sequence ID" value="KAF9670061.1"/>
    <property type="molecule type" value="Genomic_DNA"/>
</dbReference>
<keyword evidence="2" id="KW-1185">Reference proteome</keyword>
<evidence type="ECO:0000313" key="1">
    <source>
        <dbReference type="EMBL" id="KAF9670061.1"/>
    </source>
</evidence>
<accession>A0A835JIK2</accession>
<evidence type="ECO:0000313" key="2">
    <source>
        <dbReference type="Proteomes" id="UP000657918"/>
    </source>
</evidence>
<proteinExistence type="predicted"/>
<protein>
    <submittedName>
        <fullName evidence="1">Uncharacterized protein</fullName>
    </submittedName>
</protein>
<sequence length="155" mass="16929">MGAGLRSPQEGDPTSKFVVEGAAQAAAPANLVELEPYDCLFYHAQRYLSADESNSLQISCNSYLSAVLTTQDMVSKVYCSDCLGCNFLVKSISTVVIRAVNIIEAMTRYPLFLFFFACKVGLLAILQEMVSELWGLVINEKQSGCKEAEEVALLP</sequence>
<reference evidence="1 2" key="1">
    <citation type="submission" date="2020-10" db="EMBL/GenBank/DDBJ databases">
        <title>Plant Genome Project.</title>
        <authorList>
            <person name="Zhang R.-G."/>
        </authorList>
    </citation>
    <scope>NUCLEOTIDE SEQUENCE [LARGE SCALE GENOMIC DNA]</scope>
    <source>
        <strain evidence="1">FAFU-HL-1</strain>
        <tissue evidence="1">Leaf</tissue>
    </source>
</reference>
<dbReference type="Proteomes" id="UP000657918">
    <property type="component" value="Unassembled WGS sequence"/>
</dbReference>
<comment type="caution">
    <text evidence="1">The sequence shown here is derived from an EMBL/GenBank/DDBJ whole genome shotgun (WGS) entry which is preliminary data.</text>
</comment>